<name>A0A7C9N279_9ACTN</name>
<comment type="caution">
    <text evidence="1">The sequence shown here is derived from an EMBL/GenBank/DDBJ whole genome shotgun (WGS) entry which is preliminary data.</text>
</comment>
<dbReference type="EMBL" id="WXEW01000003">
    <property type="protein sequence ID" value="NAS22154.1"/>
    <property type="molecule type" value="Genomic_DNA"/>
</dbReference>
<accession>A0A7C9N279</accession>
<dbReference type="Proteomes" id="UP000479526">
    <property type="component" value="Unassembled WGS sequence"/>
</dbReference>
<keyword evidence="2" id="KW-1185">Reference proteome</keyword>
<sequence>MRVTFASEPGHPDRPNEDYVGATTDAVVLLDGASRPPGVASACSHSVRWYSHNLGSALLTEMTRNANPLPDLLARGIKHVASLHDTTCDLFSGRCPTATVVMVRKVADDLEWLVLGDSTLIIDTGTAEPEVICDDRLDQVAAPRRVQLDSLRGGTPEHAEARRLYVETLHEYRNREGGFWIAAADPLAADHALTGTVPVADVRTLALLSDGAADAFDRYRLAPWRQLLDLMANDGPAELIRQVRQVERSDLHGERWPRSKPHDDATAVVCRVA</sequence>
<proteinExistence type="predicted"/>
<dbReference type="Gene3D" id="3.60.40.10">
    <property type="entry name" value="PPM-type phosphatase domain"/>
    <property type="match status" value="1"/>
</dbReference>
<evidence type="ECO:0000313" key="2">
    <source>
        <dbReference type="Proteomes" id="UP000479526"/>
    </source>
</evidence>
<gene>
    <name evidence="1" type="ORF">GT755_10715</name>
</gene>
<dbReference type="AlphaFoldDB" id="A0A7C9N279"/>
<dbReference type="RefSeq" id="WP_161479567.1">
    <property type="nucleotide sequence ID" value="NZ_WXEW01000003.1"/>
</dbReference>
<reference evidence="1 2" key="1">
    <citation type="submission" date="2020-01" db="EMBL/GenBank/DDBJ databases">
        <title>Herbidospora sp. NEAU-GS84 nov., a novel actinomycete isolated from soil.</title>
        <authorList>
            <person name="Han L."/>
        </authorList>
    </citation>
    <scope>NUCLEOTIDE SEQUENCE [LARGE SCALE GENOMIC DNA]</scope>
    <source>
        <strain evidence="1 2">NEAU-GS84</strain>
    </source>
</reference>
<dbReference type="SUPFAM" id="SSF81606">
    <property type="entry name" value="PP2C-like"/>
    <property type="match status" value="1"/>
</dbReference>
<organism evidence="1 2">
    <name type="scientific">Herbidospora solisilvae</name>
    <dbReference type="NCBI Taxonomy" id="2696284"/>
    <lineage>
        <taxon>Bacteria</taxon>
        <taxon>Bacillati</taxon>
        <taxon>Actinomycetota</taxon>
        <taxon>Actinomycetes</taxon>
        <taxon>Streptosporangiales</taxon>
        <taxon>Streptosporangiaceae</taxon>
        <taxon>Herbidospora</taxon>
    </lineage>
</organism>
<evidence type="ECO:0000313" key="1">
    <source>
        <dbReference type="EMBL" id="NAS22154.1"/>
    </source>
</evidence>
<protein>
    <submittedName>
        <fullName evidence="1">Integrase</fullName>
    </submittedName>
</protein>
<dbReference type="InterPro" id="IPR036457">
    <property type="entry name" value="PPM-type-like_dom_sf"/>
</dbReference>